<evidence type="ECO:0000313" key="2">
    <source>
        <dbReference type="Proteomes" id="UP000299102"/>
    </source>
</evidence>
<sequence length="68" mass="7516">MLTGYRHEVAAYAVALRSLHSDLDPRRLEDVETLELLLDDIKFGIATAFPLAPNRIKGDANPIIITIA</sequence>
<evidence type="ECO:0000313" key="1">
    <source>
        <dbReference type="EMBL" id="GBP58813.1"/>
    </source>
</evidence>
<gene>
    <name evidence="1" type="ORF">EVAR_84008_1</name>
</gene>
<comment type="caution">
    <text evidence="1">The sequence shown here is derived from an EMBL/GenBank/DDBJ whole genome shotgun (WGS) entry which is preliminary data.</text>
</comment>
<name>A0A4C1X6M3_EUMVA</name>
<accession>A0A4C1X6M3</accession>
<keyword evidence="2" id="KW-1185">Reference proteome</keyword>
<dbReference type="AlphaFoldDB" id="A0A4C1X6M3"/>
<protein>
    <submittedName>
        <fullName evidence="1">Uncharacterized protein</fullName>
    </submittedName>
</protein>
<dbReference type="EMBL" id="BGZK01000745">
    <property type="protein sequence ID" value="GBP58813.1"/>
    <property type="molecule type" value="Genomic_DNA"/>
</dbReference>
<dbReference type="Proteomes" id="UP000299102">
    <property type="component" value="Unassembled WGS sequence"/>
</dbReference>
<reference evidence="1 2" key="1">
    <citation type="journal article" date="2019" name="Commun. Biol.">
        <title>The bagworm genome reveals a unique fibroin gene that provides high tensile strength.</title>
        <authorList>
            <person name="Kono N."/>
            <person name="Nakamura H."/>
            <person name="Ohtoshi R."/>
            <person name="Tomita M."/>
            <person name="Numata K."/>
            <person name="Arakawa K."/>
        </authorList>
    </citation>
    <scope>NUCLEOTIDE SEQUENCE [LARGE SCALE GENOMIC DNA]</scope>
</reference>
<organism evidence="1 2">
    <name type="scientific">Eumeta variegata</name>
    <name type="common">Bagworm moth</name>
    <name type="synonym">Eumeta japonica</name>
    <dbReference type="NCBI Taxonomy" id="151549"/>
    <lineage>
        <taxon>Eukaryota</taxon>
        <taxon>Metazoa</taxon>
        <taxon>Ecdysozoa</taxon>
        <taxon>Arthropoda</taxon>
        <taxon>Hexapoda</taxon>
        <taxon>Insecta</taxon>
        <taxon>Pterygota</taxon>
        <taxon>Neoptera</taxon>
        <taxon>Endopterygota</taxon>
        <taxon>Lepidoptera</taxon>
        <taxon>Glossata</taxon>
        <taxon>Ditrysia</taxon>
        <taxon>Tineoidea</taxon>
        <taxon>Psychidae</taxon>
        <taxon>Oiketicinae</taxon>
        <taxon>Eumeta</taxon>
    </lineage>
</organism>
<proteinExistence type="predicted"/>